<gene>
    <name evidence="8" type="primary">106094290</name>
</gene>
<dbReference type="VEuPathDB" id="VectorBase:SCAU014133"/>
<dbReference type="GO" id="GO:0015137">
    <property type="term" value="F:citrate transmembrane transporter activity"/>
    <property type="evidence" value="ECO:0007669"/>
    <property type="project" value="TreeGrafter"/>
</dbReference>
<keyword evidence="9" id="KW-1185">Reference proteome</keyword>
<dbReference type="PANTHER" id="PTHR10283">
    <property type="entry name" value="SOLUTE CARRIER FAMILY 13 MEMBER"/>
    <property type="match status" value="1"/>
</dbReference>
<evidence type="ECO:0000256" key="5">
    <source>
        <dbReference type="ARBA" id="ARBA00023136"/>
    </source>
</evidence>
<dbReference type="EnsemblMetazoa" id="SCAU014133-RB">
    <property type="protein sequence ID" value="SCAU014133-PB"/>
    <property type="gene ID" value="SCAU014133"/>
</dbReference>
<dbReference type="InterPro" id="IPR001898">
    <property type="entry name" value="SLC13A/DASS"/>
</dbReference>
<evidence type="ECO:0000256" key="1">
    <source>
        <dbReference type="ARBA" id="ARBA00004141"/>
    </source>
</evidence>
<keyword evidence="3 6" id="KW-0812">Transmembrane</keyword>
<evidence type="ECO:0000256" key="3">
    <source>
        <dbReference type="ARBA" id="ARBA00022692"/>
    </source>
</evidence>
<dbReference type="AlphaFoldDB" id="A0A1I8Q5R5"/>
<evidence type="ECO:0000313" key="8">
    <source>
        <dbReference type="EnsemblMetazoa" id="SCAU014133-PB"/>
    </source>
</evidence>
<dbReference type="PANTHER" id="PTHR10283:SF82">
    <property type="entry name" value="SOLUTE CARRIER FAMILY 13 MEMBER 2"/>
    <property type="match status" value="1"/>
</dbReference>
<keyword evidence="7" id="KW-0732">Signal</keyword>
<proteinExistence type="inferred from homology"/>
<dbReference type="Proteomes" id="UP000095300">
    <property type="component" value="Unassembled WGS sequence"/>
</dbReference>
<dbReference type="GO" id="GO:0005886">
    <property type="term" value="C:plasma membrane"/>
    <property type="evidence" value="ECO:0007669"/>
    <property type="project" value="TreeGrafter"/>
</dbReference>
<evidence type="ECO:0008006" key="10">
    <source>
        <dbReference type="Google" id="ProtNLM"/>
    </source>
</evidence>
<keyword evidence="4 6" id="KW-1133">Transmembrane helix</keyword>
<evidence type="ECO:0000256" key="4">
    <source>
        <dbReference type="ARBA" id="ARBA00022989"/>
    </source>
</evidence>
<evidence type="ECO:0000256" key="6">
    <source>
        <dbReference type="SAM" id="Phobius"/>
    </source>
</evidence>
<reference evidence="8" key="1">
    <citation type="submission" date="2020-05" db="UniProtKB">
        <authorList>
            <consortium name="EnsemblMetazoa"/>
        </authorList>
    </citation>
    <scope>IDENTIFICATION</scope>
    <source>
        <strain evidence="8">USDA</strain>
    </source>
</reference>
<dbReference type="GO" id="GO:0015141">
    <property type="term" value="F:succinate transmembrane transporter activity"/>
    <property type="evidence" value="ECO:0007669"/>
    <property type="project" value="TreeGrafter"/>
</dbReference>
<feature type="transmembrane region" description="Helical" evidence="6">
    <location>
        <begin position="168"/>
        <end position="189"/>
    </location>
</feature>
<sequence>MLSLLALFLFPMSCSFWNHLKSKGPYPAVREKALMSWEFTHANTPWGLVFLLGGGFALADASQESGMAKLLGEALSGLSAWPDLAVQGAAIFAGTFLTNFSANVPICNILIPVVQELAVAIKMNPIMLVFPAGIATSMAFHLPVGTPPNAIISGYAGIKSKYMAEAGILPTIFTMLVLLLNVQTMHYVIYPSREFPEWAATA</sequence>
<accession>A0A1I8Q5R5</accession>
<dbReference type="Pfam" id="PF00939">
    <property type="entry name" value="Na_sulph_symp"/>
    <property type="match status" value="1"/>
</dbReference>
<protein>
    <recommendedName>
        <fullName evidence="10">Citrate transporter-like domain-containing protein</fullName>
    </recommendedName>
</protein>
<feature type="signal peptide" evidence="7">
    <location>
        <begin position="1"/>
        <end position="15"/>
    </location>
</feature>
<comment type="subcellular location">
    <subcellularLocation>
        <location evidence="1">Membrane</location>
        <topology evidence="1">Multi-pass membrane protein</topology>
    </subcellularLocation>
</comment>
<name>A0A1I8Q5R5_STOCA</name>
<evidence type="ECO:0000313" key="9">
    <source>
        <dbReference type="Proteomes" id="UP000095300"/>
    </source>
</evidence>
<evidence type="ECO:0000256" key="7">
    <source>
        <dbReference type="SAM" id="SignalP"/>
    </source>
</evidence>
<comment type="similarity">
    <text evidence="2">Belongs to the SLC13A/DASS transporter (TC 2.A.47) family. NADC subfamily.</text>
</comment>
<keyword evidence="5 6" id="KW-0472">Membrane</keyword>
<evidence type="ECO:0000256" key="2">
    <source>
        <dbReference type="ARBA" id="ARBA00006772"/>
    </source>
</evidence>
<feature type="chain" id="PRO_5012384936" description="Citrate transporter-like domain-containing protein" evidence="7">
    <location>
        <begin position="16"/>
        <end position="202"/>
    </location>
</feature>
<organism evidence="8 9">
    <name type="scientific">Stomoxys calcitrans</name>
    <name type="common">Stable fly</name>
    <name type="synonym">Conops calcitrans</name>
    <dbReference type="NCBI Taxonomy" id="35570"/>
    <lineage>
        <taxon>Eukaryota</taxon>
        <taxon>Metazoa</taxon>
        <taxon>Ecdysozoa</taxon>
        <taxon>Arthropoda</taxon>
        <taxon>Hexapoda</taxon>
        <taxon>Insecta</taxon>
        <taxon>Pterygota</taxon>
        <taxon>Neoptera</taxon>
        <taxon>Endopterygota</taxon>
        <taxon>Diptera</taxon>
        <taxon>Brachycera</taxon>
        <taxon>Muscomorpha</taxon>
        <taxon>Muscoidea</taxon>
        <taxon>Muscidae</taxon>
        <taxon>Stomoxys</taxon>
    </lineage>
</organism>